<evidence type="ECO:0000313" key="1">
    <source>
        <dbReference type="EMBL" id="MCY6524583.1"/>
    </source>
</evidence>
<accession>A0A9Q4H861</accession>
<reference evidence="1" key="2">
    <citation type="submission" date="2022-12" db="EMBL/GenBank/DDBJ databases">
        <authorList>
            <person name="Kardos G."/>
            <person name="Sarkozi R."/>
            <person name="Laczko L."/>
            <person name="Marton S."/>
            <person name="Makrai L."/>
            <person name="Banyai K."/>
            <person name="Fodor L."/>
        </authorList>
    </citation>
    <scope>NUCLEOTIDE SEQUENCE</scope>
    <source>
        <strain evidence="1">84/14</strain>
    </source>
</reference>
<name>A0A9Q4H861_ACTPL</name>
<dbReference type="Proteomes" id="UP001077788">
    <property type="component" value="Unassembled WGS sequence"/>
</dbReference>
<proteinExistence type="predicted"/>
<dbReference type="AlphaFoldDB" id="A0A9Q4H861"/>
<dbReference type="GO" id="GO:0008233">
    <property type="term" value="F:peptidase activity"/>
    <property type="evidence" value="ECO:0007669"/>
    <property type="project" value="UniProtKB-KW"/>
</dbReference>
<protein>
    <submittedName>
        <fullName evidence="1">Protease</fullName>
    </submittedName>
</protein>
<reference evidence="1" key="1">
    <citation type="journal article" date="2021" name="Vet Sci">
        <title>O-Serogroups and Pathovirotypes of Escherichia coli Isolated from Post-Weaning Piglets Showing Diarrhoea and/or Oedema in South Korea.</title>
        <authorList>
            <person name="Byun J.W."/>
            <person name="Moon B.Y."/>
            <person name="Do K.H."/>
            <person name="Lee K."/>
            <person name="Lee H.Y."/>
            <person name="Kim W.I."/>
            <person name="So B."/>
            <person name="Lee W.K."/>
        </authorList>
    </citation>
    <scope>NUCLEOTIDE SEQUENCE</scope>
    <source>
        <strain evidence="1">84/14</strain>
    </source>
</reference>
<dbReference type="GO" id="GO:0006508">
    <property type="term" value="P:proteolysis"/>
    <property type="evidence" value="ECO:0007669"/>
    <property type="project" value="UniProtKB-KW"/>
</dbReference>
<gene>
    <name evidence="1" type="ORF">OYG11_10255</name>
</gene>
<dbReference type="EMBL" id="JAPQFC010000001">
    <property type="protein sequence ID" value="MCY6524583.1"/>
    <property type="molecule type" value="Genomic_DNA"/>
</dbReference>
<keyword evidence="1" id="KW-0378">Hydrolase</keyword>
<comment type="caution">
    <text evidence="1">The sequence shown here is derived from an EMBL/GenBank/DDBJ whole genome shotgun (WGS) entry which is preliminary data.</text>
</comment>
<evidence type="ECO:0000313" key="2">
    <source>
        <dbReference type="Proteomes" id="UP001077788"/>
    </source>
</evidence>
<keyword evidence="1" id="KW-0645">Protease</keyword>
<sequence length="118" mass="13845">MNLTPLAWQSLTIRHQFSEEFDAVRFFDFQPNAKQAIDLFKRGQFGSLLVLKTETFPEFINEIEQYLTQDVHTKVITKTEFNKNNLFGYSIYLEKENKVETIQGAIQDANQHILMLNI</sequence>
<feature type="non-terminal residue" evidence="1">
    <location>
        <position position="118"/>
    </location>
</feature>
<organism evidence="1 2">
    <name type="scientific">Actinobacillus pleuropneumoniae</name>
    <name type="common">Haemophilus pleuropneumoniae</name>
    <dbReference type="NCBI Taxonomy" id="715"/>
    <lineage>
        <taxon>Bacteria</taxon>
        <taxon>Pseudomonadati</taxon>
        <taxon>Pseudomonadota</taxon>
        <taxon>Gammaproteobacteria</taxon>
        <taxon>Pasteurellales</taxon>
        <taxon>Pasteurellaceae</taxon>
        <taxon>Actinobacillus</taxon>
    </lineage>
</organism>